<proteinExistence type="predicted"/>
<dbReference type="EMBL" id="KI913964">
    <property type="protein sequence ID" value="ETW00784.1"/>
    <property type="molecule type" value="Genomic_DNA"/>
</dbReference>
<dbReference type="OrthoDB" id="193931at2759"/>
<reference evidence="7" key="1">
    <citation type="submission" date="2013-12" db="EMBL/GenBank/DDBJ databases">
        <title>The Genome Sequence of Aphanomyces invadans NJM9701.</title>
        <authorList>
            <consortium name="The Broad Institute Genomics Platform"/>
            <person name="Russ C."/>
            <person name="Tyler B."/>
            <person name="van West P."/>
            <person name="Dieguez-Uribeondo J."/>
            <person name="Young S.K."/>
            <person name="Zeng Q."/>
            <person name="Gargeya S."/>
            <person name="Fitzgerald M."/>
            <person name="Abouelleil A."/>
            <person name="Alvarado L."/>
            <person name="Chapman S.B."/>
            <person name="Gainer-Dewar J."/>
            <person name="Goldberg J."/>
            <person name="Griggs A."/>
            <person name="Gujja S."/>
            <person name="Hansen M."/>
            <person name="Howarth C."/>
            <person name="Imamovic A."/>
            <person name="Ireland A."/>
            <person name="Larimer J."/>
            <person name="McCowan C."/>
            <person name="Murphy C."/>
            <person name="Pearson M."/>
            <person name="Poon T.W."/>
            <person name="Priest M."/>
            <person name="Roberts A."/>
            <person name="Saif S."/>
            <person name="Shea T."/>
            <person name="Sykes S."/>
            <person name="Wortman J."/>
            <person name="Nusbaum C."/>
            <person name="Birren B."/>
        </authorList>
    </citation>
    <scope>NUCLEOTIDE SEQUENCE [LARGE SCALE GENOMIC DNA]</scope>
    <source>
        <strain evidence="7">NJM9701</strain>
    </source>
</reference>
<keyword evidence="1 7" id="KW-0723">Serine/threonine-protein kinase</keyword>
<evidence type="ECO:0000256" key="3">
    <source>
        <dbReference type="ARBA" id="ARBA00022741"/>
    </source>
</evidence>
<dbReference type="InterPro" id="IPR000719">
    <property type="entry name" value="Prot_kinase_dom"/>
</dbReference>
<keyword evidence="5" id="KW-0067">ATP-binding</keyword>
<dbReference type="VEuPathDB" id="FungiDB:H310_07321"/>
<sequence>MQYQVETELAPALHGSILLCRDEATDSLVAIKRVVATADAFAEARVHLRLAQHRHVLPMRRSFHIDGNLHMVFDYCPNGDLYTELKRHTRLPVSRALDYMAQVASAVQHMHMQGVAHRDLTLENVLLDAKWSCRVCDFGLAVMLPVACNDRVGKVQYMAPEVYACESYDPCKADVWSVGIMLFMLITGVPPVNLPCVTDKRFAMLEAYGVHSLVNLWHMESLFSESVMELIETMLEVDPTQRLSMKEAAIALRAELKCFKHASTTTTLWDDLWHQPFVASSLT</sequence>
<keyword evidence="3" id="KW-0547">Nucleotide-binding</keyword>
<dbReference type="PANTHER" id="PTHR24345:SF91">
    <property type="entry name" value="SERINE_THREONINE-PROTEIN KINASE PLK4"/>
    <property type="match status" value="1"/>
</dbReference>
<evidence type="ECO:0000313" key="7">
    <source>
        <dbReference type="EMBL" id="ETW00784.1"/>
    </source>
</evidence>
<dbReference type="Pfam" id="PF00069">
    <property type="entry name" value="Pkinase"/>
    <property type="match status" value="1"/>
</dbReference>
<dbReference type="CDD" id="cd14014">
    <property type="entry name" value="STKc_PknB_like"/>
    <property type="match status" value="1"/>
</dbReference>
<evidence type="ECO:0000256" key="2">
    <source>
        <dbReference type="ARBA" id="ARBA00022679"/>
    </source>
</evidence>
<dbReference type="InterPro" id="IPR011009">
    <property type="entry name" value="Kinase-like_dom_sf"/>
</dbReference>
<feature type="domain" description="Protein kinase" evidence="6">
    <location>
        <begin position="3"/>
        <end position="264"/>
    </location>
</feature>
<evidence type="ECO:0000256" key="5">
    <source>
        <dbReference type="ARBA" id="ARBA00022840"/>
    </source>
</evidence>
<dbReference type="AlphaFoldDB" id="A0A024U3E6"/>
<evidence type="ECO:0000259" key="6">
    <source>
        <dbReference type="PROSITE" id="PS50011"/>
    </source>
</evidence>
<dbReference type="GO" id="GO:0004674">
    <property type="term" value="F:protein serine/threonine kinase activity"/>
    <property type="evidence" value="ECO:0007669"/>
    <property type="project" value="UniProtKB-KW"/>
</dbReference>
<dbReference type="RefSeq" id="XP_008870919.1">
    <property type="nucleotide sequence ID" value="XM_008872697.1"/>
</dbReference>
<dbReference type="PROSITE" id="PS50011">
    <property type="entry name" value="PROTEIN_KINASE_DOM"/>
    <property type="match status" value="1"/>
</dbReference>
<keyword evidence="4 7" id="KW-0418">Kinase</keyword>
<dbReference type="STRING" id="157072.A0A024U3E6"/>
<dbReference type="PANTHER" id="PTHR24345">
    <property type="entry name" value="SERINE/THREONINE-PROTEIN KINASE PLK"/>
    <property type="match status" value="1"/>
</dbReference>
<accession>A0A024U3E6</accession>
<dbReference type="GO" id="GO:0005524">
    <property type="term" value="F:ATP binding"/>
    <property type="evidence" value="ECO:0007669"/>
    <property type="project" value="UniProtKB-KW"/>
</dbReference>
<dbReference type="Gene3D" id="1.10.510.10">
    <property type="entry name" value="Transferase(Phosphotransferase) domain 1"/>
    <property type="match status" value="1"/>
</dbReference>
<organism evidence="7">
    <name type="scientific">Aphanomyces invadans</name>
    <dbReference type="NCBI Taxonomy" id="157072"/>
    <lineage>
        <taxon>Eukaryota</taxon>
        <taxon>Sar</taxon>
        <taxon>Stramenopiles</taxon>
        <taxon>Oomycota</taxon>
        <taxon>Saprolegniomycetes</taxon>
        <taxon>Saprolegniales</taxon>
        <taxon>Verrucalvaceae</taxon>
        <taxon>Aphanomyces</taxon>
    </lineage>
</organism>
<dbReference type="GeneID" id="20084371"/>
<gene>
    <name evidence="7" type="ORF">H310_07321</name>
</gene>
<dbReference type="eggNOG" id="KOG0583">
    <property type="taxonomic scope" value="Eukaryota"/>
</dbReference>
<keyword evidence="2" id="KW-0808">Transferase</keyword>
<dbReference type="SUPFAM" id="SSF56112">
    <property type="entry name" value="Protein kinase-like (PK-like)"/>
    <property type="match status" value="1"/>
</dbReference>
<protein>
    <submittedName>
        <fullName evidence="7">Serine/threonine protein kinase</fullName>
    </submittedName>
</protein>
<name>A0A024U3E6_9STRA</name>
<evidence type="ECO:0000256" key="1">
    <source>
        <dbReference type="ARBA" id="ARBA00022527"/>
    </source>
</evidence>
<dbReference type="GO" id="GO:0005634">
    <property type="term" value="C:nucleus"/>
    <property type="evidence" value="ECO:0007669"/>
    <property type="project" value="TreeGrafter"/>
</dbReference>
<evidence type="ECO:0000256" key="4">
    <source>
        <dbReference type="ARBA" id="ARBA00022777"/>
    </source>
</evidence>